<protein>
    <submittedName>
        <fullName evidence="9">Cloroperoxidase</fullName>
    </submittedName>
</protein>
<evidence type="ECO:0000256" key="3">
    <source>
        <dbReference type="ARBA" id="ARBA00022617"/>
    </source>
</evidence>
<dbReference type="AlphaFoldDB" id="A0A165NJR5"/>
<keyword evidence="10" id="KW-1185">Reference proteome</keyword>
<evidence type="ECO:0000256" key="4">
    <source>
        <dbReference type="ARBA" id="ARBA00022723"/>
    </source>
</evidence>
<dbReference type="Proteomes" id="UP000076761">
    <property type="component" value="Unassembled WGS sequence"/>
</dbReference>
<keyword evidence="4" id="KW-0479">Metal-binding</keyword>
<dbReference type="Pfam" id="PF01328">
    <property type="entry name" value="Peroxidase_2"/>
    <property type="match status" value="1"/>
</dbReference>
<sequence>MASLSRLSRTVCLSLKPLLILFLLVFLLTLVSQARHLHDPKLTTTKAFTGTHAFIPPTSSDSRSPCPALNTLANHGYLPHDGKNITPSQLVHALKSAYGATTPLAWVLTYGGYFLLRNPPPTSLTLAPSSVSHFAHIANSLPTLPQLLAPLDLADLALHNHIEHDASLAHSNAAPHSLYAPTSTNHTLLEQLFAFATLNDAFTLSSIARARVLREYQTNNSIDAFHAEIARGEVALVLGIFGSALTDVGNLDEGIDMHLFRAWFGENRLPERWTPKHAQTLRGTVKISKAIRALMEKIGKDGVNEAPVSQALQMHTLQRERPPPIIASPLENVSASSNRSAYDGALLFPSVKEMEMDVSGLFSLVKETEMDVGGSGWLDLSEE</sequence>
<organism evidence="9 10">
    <name type="scientific">Neolentinus lepideus HHB14362 ss-1</name>
    <dbReference type="NCBI Taxonomy" id="1314782"/>
    <lineage>
        <taxon>Eukaryota</taxon>
        <taxon>Fungi</taxon>
        <taxon>Dikarya</taxon>
        <taxon>Basidiomycota</taxon>
        <taxon>Agaricomycotina</taxon>
        <taxon>Agaricomycetes</taxon>
        <taxon>Gloeophyllales</taxon>
        <taxon>Gloeophyllaceae</taxon>
        <taxon>Neolentinus</taxon>
    </lineage>
</organism>
<dbReference type="InParanoid" id="A0A165NJR5"/>
<keyword evidence="6" id="KW-0408">Iron</keyword>
<dbReference type="PANTHER" id="PTHR33577:SF9">
    <property type="entry name" value="PEROXIDASE STCC"/>
    <property type="match status" value="1"/>
</dbReference>
<evidence type="ECO:0000313" key="10">
    <source>
        <dbReference type="Proteomes" id="UP000076761"/>
    </source>
</evidence>
<name>A0A165NJR5_9AGAM</name>
<keyword evidence="2 9" id="KW-0575">Peroxidase</keyword>
<dbReference type="STRING" id="1314782.A0A165NJR5"/>
<feature type="domain" description="Heme haloperoxidase family profile" evidence="8">
    <location>
        <begin position="50"/>
        <end position="293"/>
    </location>
</feature>
<dbReference type="GO" id="GO:0046872">
    <property type="term" value="F:metal ion binding"/>
    <property type="evidence" value="ECO:0007669"/>
    <property type="project" value="UniProtKB-KW"/>
</dbReference>
<accession>A0A165NJR5</accession>
<evidence type="ECO:0000256" key="1">
    <source>
        <dbReference type="ARBA" id="ARBA00001970"/>
    </source>
</evidence>
<dbReference type="Gene3D" id="1.10.489.10">
    <property type="entry name" value="Chloroperoxidase-like"/>
    <property type="match status" value="1"/>
</dbReference>
<evidence type="ECO:0000313" key="9">
    <source>
        <dbReference type="EMBL" id="KZT19742.1"/>
    </source>
</evidence>
<keyword evidence="3" id="KW-0349">Heme</keyword>
<reference evidence="9 10" key="1">
    <citation type="journal article" date="2016" name="Mol. Biol. Evol.">
        <title>Comparative Genomics of Early-Diverging Mushroom-Forming Fungi Provides Insights into the Origins of Lignocellulose Decay Capabilities.</title>
        <authorList>
            <person name="Nagy L.G."/>
            <person name="Riley R."/>
            <person name="Tritt A."/>
            <person name="Adam C."/>
            <person name="Daum C."/>
            <person name="Floudas D."/>
            <person name="Sun H."/>
            <person name="Yadav J.S."/>
            <person name="Pangilinan J."/>
            <person name="Larsson K.H."/>
            <person name="Matsuura K."/>
            <person name="Barry K."/>
            <person name="Labutti K."/>
            <person name="Kuo R."/>
            <person name="Ohm R.A."/>
            <person name="Bhattacharya S.S."/>
            <person name="Shirouzu T."/>
            <person name="Yoshinaga Y."/>
            <person name="Martin F.M."/>
            <person name="Grigoriev I.V."/>
            <person name="Hibbett D.S."/>
        </authorList>
    </citation>
    <scope>NUCLEOTIDE SEQUENCE [LARGE SCALE GENOMIC DNA]</scope>
    <source>
        <strain evidence="9 10">HHB14362 ss-1</strain>
    </source>
</reference>
<evidence type="ECO:0000256" key="7">
    <source>
        <dbReference type="ARBA" id="ARBA00025795"/>
    </source>
</evidence>
<dbReference type="InterPro" id="IPR000028">
    <property type="entry name" value="Chloroperoxidase"/>
</dbReference>
<dbReference type="PANTHER" id="PTHR33577">
    <property type="entry name" value="STERIGMATOCYSTIN BIOSYNTHESIS PEROXIDASE STCC-RELATED"/>
    <property type="match status" value="1"/>
</dbReference>
<dbReference type="EMBL" id="KV425634">
    <property type="protein sequence ID" value="KZT19742.1"/>
    <property type="molecule type" value="Genomic_DNA"/>
</dbReference>
<evidence type="ECO:0000259" key="8">
    <source>
        <dbReference type="PROSITE" id="PS51405"/>
    </source>
</evidence>
<evidence type="ECO:0000256" key="6">
    <source>
        <dbReference type="ARBA" id="ARBA00023004"/>
    </source>
</evidence>
<dbReference type="SUPFAM" id="SSF47571">
    <property type="entry name" value="Cloroperoxidase"/>
    <property type="match status" value="1"/>
</dbReference>
<dbReference type="InterPro" id="IPR036851">
    <property type="entry name" value="Chloroperoxidase-like_sf"/>
</dbReference>
<proteinExistence type="inferred from homology"/>
<evidence type="ECO:0000256" key="2">
    <source>
        <dbReference type="ARBA" id="ARBA00022559"/>
    </source>
</evidence>
<dbReference type="GO" id="GO:0004601">
    <property type="term" value="F:peroxidase activity"/>
    <property type="evidence" value="ECO:0007669"/>
    <property type="project" value="UniProtKB-KW"/>
</dbReference>
<evidence type="ECO:0000256" key="5">
    <source>
        <dbReference type="ARBA" id="ARBA00023002"/>
    </source>
</evidence>
<dbReference type="OrthoDB" id="407298at2759"/>
<gene>
    <name evidence="9" type="ORF">NEOLEDRAFT_1141608</name>
</gene>
<comment type="cofactor">
    <cofactor evidence="1">
        <name>heme b</name>
        <dbReference type="ChEBI" id="CHEBI:60344"/>
    </cofactor>
</comment>
<dbReference type="PROSITE" id="PS51405">
    <property type="entry name" value="HEME_HALOPEROXIDASE"/>
    <property type="match status" value="1"/>
</dbReference>
<comment type="similarity">
    <text evidence="7">Belongs to the chloroperoxidase family.</text>
</comment>
<keyword evidence="5" id="KW-0560">Oxidoreductase</keyword>